<feature type="chain" id="PRO_5042000974" evidence="1">
    <location>
        <begin position="20"/>
        <end position="66"/>
    </location>
</feature>
<keyword evidence="2" id="KW-0808">Transferase</keyword>
<accession>A0AAD7PT01</accession>
<protein>
    <submittedName>
        <fullName evidence="2">Serine/Threonine kinase family protein</fullName>
    </submittedName>
</protein>
<feature type="signal peptide" evidence="1">
    <location>
        <begin position="1"/>
        <end position="19"/>
    </location>
</feature>
<keyword evidence="3" id="KW-1185">Reference proteome</keyword>
<dbReference type="AlphaFoldDB" id="A0AAD7PT01"/>
<comment type="caution">
    <text evidence="2">The sequence shown here is derived from an EMBL/GenBank/DDBJ whole genome shotgun (WGS) entry which is preliminary data.</text>
</comment>
<dbReference type="KEGG" id="qsa:O6P43_015851"/>
<dbReference type="Proteomes" id="UP001163823">
    <property type="component" value="Chromosome 6"/>
</dbReference>
<dbReference type="EMBL" id="JARAOO010000006">
    <property type="protein sequence ID" value="KAJ7966372.1"/>
    <property type="molecule type" value="Genomic_DNA"/>
</dbReference>
<evidence type="ECO:0000256" key="1">
    <source>
        <dbReference type="SAM" id="SignalP"/>
    </source>
</evidence>
<keyword evidence="2" id="KW-0418">Kinase</keyword>
<organism evidence="2 3">
    <name type="scientific">Quillaja saponaria</name>
    <name type="common">Soap bark tree</name>
    <dbReference type="NCBI Taxonomy" id="32244"/>
    <lineage>
        <taxon>Eukaryota</taxon>
        <taxon>Viridiplantae</taxon>
        <taxon>Streptophyta</taxon>
        <taxon>Embryophyta</taxon>
        <taxon>Tracheophyta</taxon>
        <taxon>Spermatophyta</taxon>
        <taxon>Magnoliopsida</taxon>
        <taxon>eudicotyledons</taxon>
        <taxon>Gunneridae</taxon>
        <taxon>Pentapetalae</taxon>
        <taxon>rosids</taxon>
        <taxon>fabids</taxon>
        <taxon>Fabales</taxon>
        <taxon>Quillajaceae</taxon>
        <taxon>Quillaja</taxon>
    </lineage>
</organism>
<evidence type="ECO:0000313" key="2">
    <source>
        <dbReference type="EMBL" id="KAJ7966372.1"/>
    </source>
</evidence>
<dbReference type="GO" id="GO:0016301">
    <property type="term" value="F:kinase activity"/>
    <property type="evidence" value="ECO:0007669"/>
    <property type="project" value="UniProtKB-KW"/>
</dbReference>
<sequence>MKNVMYMVLALYIVNELLTARYPYIDTDYGSTSRQEIAMEVVEGKLWSVLPEKNDGQLEESISINI</sequence>
<proteinExistence type="predicted"/>
<reference evidence="2" key="1">
    <citation type="journal article" date="2023" name="Science">
        <title>Elucidation of the pathway for biosynthesis of saponin adjuvants from the soapbark tree.</title>
        <authorList>
            <person name="Reed J."/>
            <person name="Orme A."/>
            <person name="El-Demerdash A."/>
            <person name="Owen C."/>
            <person name="Martin L.B.B."/>
            <person name="Misra R.C."/>
            <person name="Kikuchi S."/>
            <person name="Rejzek M."/>
            <person name="Martin A.C."/>
            <person name="Harkess A."/>
            <person name="Leebens-Mack J."/>
            <person name="Louveau T."/>
            <person name="Stephenson M.J."/>
            <person name="Osbourn A."/>
        </authorList>
    </citation>
    <scope>NUCLEOTIDE SEQUENCE</scope>
    <source>
        <strain evidence="2">S10</strain>
    </source>
</reference>
<keyword evidence="1" id="KW-0732">Signal</keyword>
<name>A0AAD7PT01_QUISA</name>
<evidence type="ECO:0000313" key="3">
    <source>
        <dbReference type="Proteomes" id="UP001163823"/>
    </source>
</evidence>
<gene>
    <name evidence="2" type="ORF">O6P43_015851</name>
</gene>